<keyword evidence="8" id="KW-0812">Transmembrane</keyword>
<name>A0A2D4M2W7_9SAUR</name>
<dbReference type="Pfam" id="PF08491">
    <property type="entry name" value="SE"/>
    <property type="match status" value="1"/>
</dbReference>
<feature type="transmembrane region" description="Helical" evidence="8">
    <location>
        <begin position="74"/>
        <end position="93"/>
    </location>
</feature>
<feature type="transmembrane region" description="Helical" evidence="8">
    <location>
        <begin position="44"/>
        <end position="62"/>
    </location>
</feature>
<dbReference type="PANTHER" id="PTHR10835">
    <property type="entry name" value="SQUALENE MONOOXYGENASE"/>
    <property type="match status" value="1"/>
</dbReference>
<proteinExistence type="inferred from homology"/>
<evidence type="ECO:0000256" key="2">
    <source>
        <dbReference type="ARBA" id="ARBA00004370"/>
    </source>
</evidence>
<comment type="cofactor">
    <cofactor evidence="1 7">
        <name>FAD</name>
        <dbReference type="ChEBI" id="CHEBI:57692"/>
    </cofactor>
</comment>
<sequence>MSCFICLTDSLHKLKKACFCYFKLGGKCVSGPVGLLSILSPKPIILIGHFFAVALYATYFCFKSESWITKPRAIFSSLAVMYRACSVIFPLIYSEMKSLIY</sequence>
<keyword evidence="3 7" id="KW-0285">Flavoprotein</keyword>
<dbReference type="GO" id="GO:0004506">
    <property type="term" value="F:squalene monooxygenase activity"/>
    <property type="evidence" value="ECO:0007669"/>
    <property type="project" value="UniProtKB-UniRule"/>
</dbReference>
<dbReference type="GO" id="GO:0005789">
    <property type="term" value="C:endoplasmic reticulum membrane"/>
    <property type="evidence" value="ECO:0007669"/>
    <property type="project" value="UniProtKB-SubCell"/>
</dbReference>
<evidence type="ECO:0000256" key="4">
    <source>
        <dbReference type="ARBA" id="ARBA00022827"/>
    </source>
</evidence>
<dbReference type="InterPro" id="IPR040125">
    <property type="entry name" value="Squalene_monox"/>
</dbReference>
<keyword evidence="6 7" id="KW-0472">Membrane</keyword>
<reference evidence="10" key="1">
    <citation type="submission" date="2017-07" db="EMBL/GenBank/DDBJ databases">
        <authorList>
            <person name="Mikheyev A."/>
            <person name="Grau M."/>
        </authorList>
    </citation>
    <scope>NUCLEOTIDE SEQUENCE</scope>
    <source>
        <tissue evidence="10">Venom_gland</tissue>
    </source>
</reference>
<dbReference type="AlphaFoldDB" id="A0A2D4M2W7"/>
<dbReference type="GO" id="GO:0016126">
    <property type="term" value="P:sterol biosynthetic process"/>
    <property type="evidence" value="ECO:0007669"/>
    <property type="project" value="UniProtKB-UniRule"/>
</dbReference>
<accession>A0A2D4M2W7</accession>
<organism evidence="10">
    <name type="scientific">Micrurus spixii</name>
    <name type="common">Amazon coral snake</name>
    <dbReference type="NCBI Taxonomy" id="129469"/>
    <lineage>
        <taxon>Eukaryota</taxon>
        <taxon>Metazoa</taxon>
        <taxon>Chordata</taxon>
        <taxon>Craniata</taxon>
        <taxon>Vertebrata</taxon>
        <taxon>Euteleostomi</taxon>
        <taxon>Lepidosauria</taxon>
        <taxon>Squamata</taxon>
        <taxon>Bifurcata</taxon>
        <taxon>Unidentata</taxon>
        <taxon>Episquamata</taxon>
        <taxon>Toxicofera</taxon>
        <taxon>Serpentes</taxon>
        <taxon>Colubroidea</taxon>
        <taxon>Elapidae</taxon>
        <taxon>Elapinae</taxon>
        <taxon>Micrurus</taxon>
    </lineage>
</organism>
<evidence type="ECO:0000256" key="7">
    <source>
        <dbReference type="RuleBase" id="RU367121"/>
    </source>
</evidence>
<evidence type="ECO:0000256" key="6">
    <source>
        <dbReference type="ARBA" id="ARBA00023136"/>
    </source>
</evidence>
<keyword evidence="7" id="KW-0256">Endoplasmic reticulum</keyword>
<keyword evidence="8" id="KW-1133">Transmembrane helix</keyword>
<dbReference type="UniPathway" id="UPA00767">
    <property type="reaction ID" value="UER00752"/>
</dbReference>
<dbReference type="InterPro" id="IPR013698">
    <property type="entry name" value="Squalene_epoxidase"/>
</dbReference>
<evidence type="ECO:0000256" key="5">
    <source>
        <dbReference type="ARBA" id="ARBA00023002"/>
    </source>
</evidence>
<keyword evidence="4 7" id="KW-0274">FAD</keyword>
<comment type="catalytic activity">
    <reaction evidence="7">
        <text>squalene + reduced [NADPH--hemoprotein reductase] + O2 = (S)-2,3-epoxysqualene + oxidized [NADPH--hemoprotein reductase] + H2O + H(+)</text>
        <dbReference type="Rhea" id="RHEA:25282"/>
        <dbReference type="Rhea" id="RHEA-COMP:11964"/>
        <dbReference type="Rhea" id="RHEA-COMP:11965"/>
        <dbReference type="ChEBI" id="CHEBI:15377"/>
        <dbReference type="ChEBI" id="CHEBI:15378"/>
        <dbReference type="ChEBI" id="CHEBI:15379"/>
        <dbReference type="ChEBI" id="CHEBI:15440"/>
        <dbReference type="ChEBI" id="CHEBI:15441"/>
        <dbReference type="ChEBI" id="CHEBI:57618"/>
        <dbReference type="ChEBI" id="CHEBI:58210"/>
        <dbReference type="EC" id="1.14.14.17"/>
    </reaction>
</comment>
<dbReference type="GO" id="GO:0050660">
    <property type="term" value="F:flavin adenine dinucleotide binding"/>
    <property type="evidence" value="ECO:0007669"/>
    <property type="project" value="UniProtKB-UniRule"/>
</dbReference>
<comment type="similarity">
    <text evidence="7">Belongs to the squalene monooxygenase family.</text>
</comment>
<dbReference type="EC" id="1.14.14.17" evidence="7"/>
<protein>
    <recommendedName>
        <fullName evidence="7">Squalene monooxygenase</fullName>
        <ecNumber evidence="7">1.14.14.17</ecNumber>
    </recommendedName>
</protein>
<dbReference type="PANTHER" id="PTHR10835:SF0">
    <property type="entry name" value="SQUALENE MONOOXYGENASE"/>
    <property type="match status" value="1"/>
</dbReference>
<comment type="subcellular location">
    <subcellularLocation>
        <location evidence="7">Endoplasmic reticulum membrane</location>
        <topology evidence="7">Peripheral membrane protein</topology>
    </subcellularLocation>
    <subcellularLocation>
        <location evidence="2">Membrane</location>
    </subcellularLocation>
</comment>
<dbReference type="GO" id="GO:0008203">
    <property type="term" value="P:cholesterol metabolic process"/>
    <property type="evidence" value="ECO:0007669"/>
    <property type="project" value="TreeGrafter"/>
</dbReference>
<evidence type="ECO:0000313" key="10">
    <source>
        <dbReference type="EMBL" id="LAB27687.1"/>
    </source>
</evidence>
<keyword evidence="5 7" id="KW-0560">Oxidoreductase</keyword>
<dbReference type="EMBL" id="IACM01071678">
    <property type="protein sequence ID" value="LAB27687.1"/>
    <property type="molecule type" value="Transcribed_RNA"/>
</dbReference>
<evidence type="ECO:0000256" key="3">
    <source>
        <dbReference type="ARBA" id="ARBA00022630"/>
    </source>
</evidence>
<reference evidence="10" key="2">
    <citation type="submission" date="2017-11" db="EMBL/GenBank/DDBJ databases">
        <title>Coralsnake Venomics: Analyses of Venom Gland Transcriptomes and Proteomes of Six Brazilian Taxa.</title>
        <authorList>
            <person name="Aird S.D."/>
            <person name="Jorge da Silva N."/>
            <person name="Qiu L."/>
            <person name="Villar-Briones A."/>
            <person name="Aparecida-Saddi V."/>
            <person name="Campos-Telles M.P."/>
            <person name="Grau M."/>
            <person name="Mikheyev A.S."/>
        </authorList>
    </citation>
    <scope>NUCLEOTIDE SEQUENCE</scope>
    <source>
        <tissue evidence="10">Venom_gland</tissue>
    </source>
</reference>
<evidence type="ECO:0000256" key="8">
    <source>
        <dbReference type="SAM" id="Phobius"/>
    </source>
</evidence>
<feature type="domain" description="Squalene epoxidase" evidence="9">
    <location>
        <begin position="3"/>
        <end position="75"/>
    </location>
</feature>
<comment type="function">
    <text evidence="7">Catalyzes the stereospecific oxidation of squalene to (S)-2,3-epoxysqualene, and is considered to be a rate-limiting enzyme in steroid biosynthesis.</text>
</comment>
<evidence type="ECO:0000259" key="9">
    <source>
        <dbReference type="Pfam" id="PF08491"/>
    </source>
</evidence>
<evidence type="ECO:0000256" key="1">
    <source>
        <dbReference type="ARBA" id="ARBA00001974"/>
    </source>
</evidence>